<dbReference type="OrthoDB" id="9778774at2"/>
<keyword evidence="4" id="KW-0804">Transcription</keyword>
<dbReference type="Pfam" id="PF00126">
    <property type="entry name" value="HTH_1"/>
    <property type="match status" value="1"/>
</dbReference>
<dbReference type="InterPro" id="IPR000847">
    <property type="entry name" value="LysR_HTH_N"/>
</dbReference>
<sequence length="312" mass="35354">MSKNQILSQILTECQHCRTITQVASNLYVSQPYVSQILQAAEKQYHVALVNRDVLPIQVTLAGIKLLKHLTQLIEDQHDLENEMALFSTKHQGKVLITFNQPMATLMAPELFKPLEAGFPDVLFEFDEQTTYLAKQSLLEGKANLFVGAALNDQNITTLPITHDERPLIIIPKSTPLYSQLRPEDDFNENLNLFENADFIGLLGQSYYQDLIELIFSDNHIDINIRLRVPNLISATLTALHSSASTATLPFILPRLQIPRDQYRLLSIPETHINAQLSISYKKDASQLTQTIAKTLQDLIAKFYTKKNKTLK</sequence>
<feature type="domain" description="LysR substrate-binding" evidence="6">
    <location>
        <begin position="91"/>
        <end position="291"/>
    </location>
</feature>
<proteinExistence type="inferred from homology"/>
<feature type="domain" description="HTH lysR-type" evidence="5">
    <location>
        <begin position="11"/>
        <end position="63"/>
    </location>
</feature>
<protein>
    <submittedName>
        <fullName evidence="7">LysR family transcriptional regulator</fullName>
    </submittedName>
</protein>
<evidence type="ECO:0000259" key="5">
    <source>
        <dbReference type="Pfam" id="PF00126"/>
    </source>
</evidence>
<dbReference type="Pfam" id="PF03466">
    <property type="entry name" value="LysR_substrate"/>
    <property type="match status" value="1"/>
</dbReference>
<dbReference type="InterPro" id="IPR036388">
    <property type="entry name" value="WH-like_DNA-bd_sf"/>
</dbReference>
<dbReference type="EMBL" id="BCMF01000002">
    <property type="protein sequence ID" value="GAW98497.1"/>
    <property type="molecule type" value="Genomic_DNA"/>
</dbReference>
<evidence type="ECO:0000256" key="4">
    <source>
        <dbReference type="ARBA" id="ARBA00023163"/>
    </source>
</evidence>
<dbReference type="RefSeq" id="WP_089108317.1">
    <property type="nucleotide sequence ID" value="NZ_BCMF01000002.1"/>
</dbReference>
<evidence type="ECO:0000313" key="7">
    <source>
        <dbReference type="EMBL" id="GAW98497.1"/>
    </source>
</evidence>
<keyword evidence="3" id="KW-0238">DNA-binding</keyword>
<comment type="caution">
    <text evidence="7">The sequence shown here is derived from an EMBL/GenBank/DDBJ whole genome shotgun (WGS) entry which is preliminary data.</text>
</comment>
<dbReference type="CDD" id="cd05466">
    <property type="entry name" value="PBP2_LTTR_substrate"/>
    <property type="match status" value="1"/>
</dbReference>
<dbReference type="InterPro" id="IPR005119">
    <property type="entry name" value="LysR_subst-bd"/>
</dbReference>
<keyword evidence="2" id="KW-0805">Transcription regulation</keyword>
<evidence type="ECO:0000256" key="2">
    <source>
        <dbReference type="ARBA" id="ARBA00023015"/>
    </source>
</evidence>
<evidence type="ECO:0000259" key="6">
    <source>
        <dbReference type="Pfam" id="PF03466"/>
    </source>
</evidence>
<dbReference type="GO" id="GO:0003677">
    <property type="term" value="F:DNA binding"/>
    <property type="evidence" value="ECO:0007669"/>
    <property type="project" value="UniProtKB-KW"/>
</dbReference>
<evidence type="ECO:0000313" key="8">
    <source>
        <dbReference type="Proteomes" id="UP000198374"/>
    </source>
</evidence>
<keyword evidence="8" id="KW-1185">Reference proteome</keyword>
<dbReference type="SUPFAM" id="SSF46785">
    <property type="entry name" value="Winged helix' DNA-binding domain"/>
    <property type="match status" value="1"/>
</dbReference>
<organism evidence="7 8">
    <name type="scientific">Secundilactobacillus mixtipabuli</name>
    <dbReference type="NCBI Taxonomy" id="1435342"/>
    <lineage>
        <taxon>Bacteria</taxon>
        <taxon>Bacillati</taxon>
        <taxon>Bacillota</taxon>
        <taxon>Bacilli</taxon>
        <taxon>Lactobacillales</taxon>
        <taxon>Lactobacillaceae</taxon>
        <taxon>Secundilactobacillus</taxon>
    </lineage>
</organism>
<dbReference type="Gene3D" id="1.10.10.10">
    <property type="entry name" value="Winged helix-like DNA-binding domain superfamily/Winged helix DNA-binding domain"/>
    <property type="match status" value="1"/>
</dbReference>
<dbReference type="Proteomes" id="UP000198374">
    <property type="component" value="Unassembled WGS sequence"/>
</dbReference>
<dbReference type="Gene3D" id="3.40.190.290">
    <property type="match status" value="1"/>
</dbReference>
<dbReference type="PANTHER" id="PTHR30126:SF96">
    <property type="entry name" value="TRANSCRIPTIONAL REGULATORY PROTEIN, LYSR FAMILY"/>
    <property type="match status" value="1"/>
</dbReference>
<dbReference type="PANTHER" id="PTHR30126">
    <property type="entry name" value="HTH-TYPE TRANSCRIPTIONAL REGULATOR"/>
    <property type="match status" value="1"/>
</dbReference>
<dbReference type="AlphaFoldDB" id="A0A1Z5IA43"/>
<name>A0A1Z5IA43_9LACO</name>
<reference evidence="7 8" key="1">
    <citation type="submission" date="2015-11" db="EMBL/GenBank/DDBJ databases">
        <title>Draft genome sequences of new species of the genus Lactobacillus isolated from orchardgrass silage.</title>
        <authorList>
            <person name="Tohno M."/>
            <person name="Tanizawa Y."/>
            <person name="Arita M."/>
        </authorList>
    </citation>
    <scope>NUCLEOTIDE SEQUENCE [LARGE SCALE GENOMIC DNA]</scope>
    <source>
        <strain evidence="7 8">IWT30</strain>
    </source>
</reference>
<accession>A0A1Z5IA43</accession>
<gene>
    <name evidence="7" type="primary">lysR_4</name>
    <name evidence="7" type="ORF">IWT30_00442</name>
</gene>
<dbReference type="SUPFAM" id="SSF53850">
    <property type="entry name" value="Periplasmic binding protein-like II"/>
    <property type="match status" value="1"/>
</dbReference>
<evidence type="ECO:0000256" key="1">
    <source>
        <dbReference type="ARBA" id="ARBA00009437"/>
    </source>
</evidence>
<comment type="similarity">
    <text evidence="1">Belongs to the LysR transcriptional regulatory family.</text>
</comment>
<dbReference type="InterPro" id="IPR036390">
    <property type="entry name" value="WH_DNA-bd_sf"/>
</dbReference>
<dbReference type="GO" id="GO:0003700">
    <property type="term" value="F:DNA-binding transcription factor activity"/>
    <property type="evidence" value="ECO:0007669"/>
    <property type="project" value="InterPro"/>
</dbReference>
<evidence type="ECO:0000256" key="3">
    <source>
        <dbReference type="ARBA" id="ARBA00023125"/>
    </source>
</evidence>